<dbReference type="EMBL" id="BAAASL010000006">
    <property type="protein sequence ID" value="GAA2713510.1"/>
    <property type="molecule type" value="Genomic_DNA"/>
</dbReference>
<organism evidence="2 3">
    <name type="scientific">Streptomyces luteosporeus</name>
    <dbReference type="NCBI Taxonomy" id="173856"/>
    <lineage>
        <taxon>Bacteria</taxon>
        <taxon>Bacillati</taxon>
        <taxon>Actinomycetota</taxon>
        <taxon>Actinomycetes</taxon>
        <taxon>Kitasatosporales</taxon>
        <taxon>Streptomycetaceae</taxon>
        <taxon>Streptomyces</taxon>
    </lineage>
</organism>
<gene>
    <name evidence="2" type="ORF">GCM10010315_19180</name>
</gene>
<accession>A0ABN3TPI7</accession>
<evidence type="ECO:0000313" key="2">
    <source>
        <dbReference type="EMBL" id="GAA2713510.1"/>
    </source>
</evidence>
<proteinExistence type="predicted"/>
<comment type="caution">
    <text evidence="2">The sequence shown here is derived from an EMBL/GenBank/DDBJ whole genome shotgun (WGS) entry which is preliminary data.</text>
</comment>
<name>A0ABN3TPI7_9ACTN</name>
<keyword evidence="1" id="KW-0812">Transmembrane</keyword>
<feature type="transmembrane region" description="Helical" evidence="1">
    <location>
        <begin position="23"/>
        <end position="46"/>
    </location>
</feature>
<dbReference type="Proteomes" id="UP001500886">
    <property type="component" value="Unassembled WGS sequence"/>
</dbReference>
<keyword evidence="1" id="KW-1133">Transmembrane helix</keyword>
<keyword evidence="3" id="KW-1185">Reference proteome</keyword>
<keyword evidence="1" id="KW-0472">Membrane</keyword>
<evidence type="ECO:0000313" key="3">
    <source>
        <dbReference type="Proteomes" id="UP001500886"/>
    </source>
</evidence>
<protein>
    <submittedName>
        <fullName evidence="2">Uncharacterized protein</fullName>
    </submittedName>
</protein>
<reference evidence="2 3" key="1">
    <citation type="journal article" date="2019" name="Int. J. Syst. Evol. Microbiol.">
        <title>The Global Catalogue of Microorganisms (GCM) 10K type strain sequencing project: providing services to taxonomists for standard genome sequencing and annotation.</title>
        <authorList>
            <consortium name="The Broad Institute Genomics Platform"/>
            <consortium name="The Broad Institute Genome Sequencing Center for Infectious Disease"/>
            <person name="Wu L."/>
            <person name="Ma J."/>
        </authorList>
    </citation>
    <scope>NUCLEOTIDE SEQUENCE [LARGE SCALE GENOMIC DNA]</scope>
    <source>
        <strain evidence="2 3">JCM 4542</strain>
    </source>
</reference>
<evidence type="ECO:0000256" key="1">
    <source>
        <dbReference type="SAM" id="Phobius"/>
    </source>
</evidence>
<sequence>MAAGIVLAFFAHGRVLEMTGLDRLGWGLALRAFEVAVLYGGSWLVIRGWNGLRGRTPQ</sequence>